<evidence type="ECO:0000259" key="3">
    <source>
        <dbReference type="PROSITE" id="PS50222"/>
    </source>
</evidence>
<feature type="region of interest" description="Disordered" evidence="2">
    <location>
        <begin position="1"/>
        <end position="20"/>
    </location>
</feature>
<dbReference type="EMBL" id="BDIP01006526">
    <property type="protein sequence ID" value="GIQ90690.1"/>
    <property type="molecule type" value="Genomic_DNA"/>
</dbReference>
<accession>A0A9K3GQ90</accession>
<gene>
    <name evidence="4" type="ORF">KIPB_013576</name>
</gene>
<sequence>MPPHTPPPPPPPNPQFDTHRTGEISFDEFKALDAFVSNVRSNFLANDKDGNGFIDRNELWAAVSGARLHMSQQCFQV</sequence>
<comment type="caution">
    <text evidence="4">The sequence shown here is derived from an EMBL/GenBank/DDBJ whole genome shotgun (WGS) entry which is preliminary data.</text>
</comment>
<dbReference type="GO" id="GO:0005509">
    <property type="term" value="F:calcium ion binding"/>
    <property type="evidence" value="ECO:0007669"/>
    <property type="project" value="InterPro"/>
</dbReference>
<proteinExistence type="predicted"/>
<dbReference type="AlphaFoldDB" id="A0A9K3GQ90"/>
<dbReference type="InterPro" id="IPR011992">
    <property type="entry name" value="EF-hand-dom_pair"/>
</dbReference>
<keyword evidence="1" id="KW-0106">Calcium</keyword>
<dbReference type="InterPro" id="IPR002048">
    <property type="entry name" value="EF_hand_dom"/>
</dbReference>
<evidence type="ECO:0000313" key="4">
    <source>
        <dbReference type="EMBL" id="GIQ90690.1"/>
    </source>
</evidence>
<dbReference type="Gene3D" id="1.10.238.10">
    <property type="entry name" value="EF-hand"/>
    <property type="match status" value="1"/>
</dbReference>
<feature type="domain" description="EF-hand" evidence="3">
    <location>
        <begin position="34"/>
        <end position="69"/>
    </location>
</feature>
<evidence type="ECO:0000313" key="5">
    <source>
        <dbReference type="Proteomes" id="UP000265618"/>
    </source>
</evidence>
<keyword evidence="5" id="KW-1185">Reference proteome</keyword>
<evidence type="ECO:0000256" key="2">
    <source>
        <dbReference type="SAM" id="MobiDB-lite"/>
    </source>
</evidence>
<dbReference type="Pfam" id="PF13202">
    <property type="entry name" value="EF-hand_5"/>
    <property type="match status" value="1"/>
</dbReference>
<dbReference type="PROSITE" id="PS00018">
    <property type="entry name" value="EF_HAND_1"/>
    <property type="match status" value="1"/>
</dbReference>
<dbReference type="InterPro" id="IPR018247">
    <property type="entry name" value="EF_Hand_1_Ca_BS"/>
</dbReference>
<reference evidence="4 5" key="1">
    <citation type="journal article" date="2018" name="PLoS ONE">
        <title>The draft genome of Kipferlia bialata reveals reductive genome evolution in fornicate parasites.</title>
        <authorList>
            <person name="Tanifuji G."/>
            <person name="Takabayashi S."/>
            <person name="Kume K."/>
            <person name="Takagi M."/>
            <person name="Nakayama T."/>
            <person name="Kamikawa R."/>
            <person name="Inagaki Y."/>
            <person name="Hashimoto T."/>
        </authorList>
    </citation>
    <scope>NUCLEOTIDE SEQUENCE [LARGE SCALE GENOMIC DNA]</scope>
    <source>
        <strain evidence="4">NY0173</strain>
    </source>
</reference>
<evidence type="ECO:0000256" key="1">
    <source>
        <dbReference type="ARBA" id="ARBA00022837"/>
    </source>
</evidence>
<name>A0A9K3GQ90_9EUKA</name>
<dbReference type="Proteomes" id="UP000265618">
    <property type="component" value="Unassembled WGS sequence"/>
</dbReference>
<organism evidence="4 5">
    <name type="scientific">Kipferlia bialata</name>
    <dbReference type="NCBI Taxonomy" id="797122"/>
    <lineage>
        <taxon>Eukaryota</taxon>
        <taxon>Metamonada</taxon>
        <taxon>Carpediemonas-like organisms</taxon>
        <taxon>Kipferlia</taxon>
    </lineage>
</organism>
<dbReference type="SUPFAM" id="SSF47473">
    <property type="entry name" value="EF-hand"/>
    <property type="match status" value="1"/>
</dbReference>
<dbReference type="PROSITE" id="PS50222">
    <property type="entry name" value="EF_HAND_2"/>
    <property type="match status" value="1"/>
</dbReference>
<protein>
    <recommendedName>
        <fullName evidence="3">EF-hand domain-containing protein</fullName>
    </recommendedName>
</protein>
<feature type="compositionally biased region" description="Pro residues" evidence="2">
    <location>
        <begin position="1"/>
        <end position="14"/>
    </location>
</feature>